<evidence type="ECO:0000259" key="2">
    <source>
        <dbReference type="SMART" id="SM01054"/>
    </source>
</evidence>
<name>A0ABU6Q7Q8_9FABA</name>
<dbReference type="SMART" id="SM01054">
    <property type="entry name" value="CaM_binding"/>
    <property type="match status" value="1"/>
</dbReference>
<feature type="region of interest" description="Disordered" evidence="1">
    <location>
        <begin position="270"/>
        <end position="303"/>
    </location>
</feature>
<feature type="compositionally biased region" description="Basic and acidic residues" evidence="1">
    <location>
        <begin position="286"/>
        <end position="303"/>
    </location>
</feature>
<dbReference type="EMBL" id="JASCZI010000043">
    <property type="protein sequence ID" value="MED6107625.1"/>
    <property type="molecule type" value="Genomic_DNA"/>
</dbReference>
<sequence>MSSGDEFRRHATGGKLGAGIEQKYVPHYLRASTGSCRDCCKFRRNLETEAKKRPSIPKSSERKSLNPSSNQVPMSRNRRTSLANSHVSSALPKTMREGSSSTSKMGTSSREISMAKTHSKLASKMIGTSSKKPSSKDVELSDKHVISVNANAEAMDGCGGRRSSEIKIEKKEPWKARNLKIVSHVKNQTKPRKENPEEHKHNEVEEKTLYILEVDIESQTLQSNHQIEIPDTESSFSNSPLTQSSFEEAGMESEKVTNEFEEVTSSASNAIESMENGNNNNTTLEAEEHGKVKKDESSCSKEKEGQVLRKVKIFSRQMVVEETQTEKRKSPRKLKLKRGSMLWNNNPKNESTQGVALRHHLKNKKNDEEALLNNRIEETANKLVEIQRSKVKALVGAFETIISQQNSKSPKPVGKGVHGLDRPKIRPDPNEIWVIFCPASMQLELGSKPIKHTQ</sequence>
<feature type="compositionally biased region" description="Polar residues" evidence="1">
    <location>
        <begin position="270"/>
        <end position="284"/>
    </location>
</feature>
<gene>
    <name evidence="3" type="ORF">PIB30_015584</name>
</gene>
<feature type="compositionally biased region" description="Basic and acidic residues" evidence="1">
    <location>
        <begin position="191"/>
        <end position="202"/>
    </location>
</feature>
<evidence type="ECO:0000256" key="1">
    <source>
        <dbReference type="SAM" id="MobiDB-lite"/>
    </source>
</evidence>
<feature type="compositionally biased region" description="Polar residues" evidence="1">
    <location>
        <begin position="65"/>
        <end position="88"/>
    </location>
</feature>
<feature type="region of interest" description="Disordered" evidence="1">
    <location>
        <begin position="229"/>
        <end position="248"/>
    </location>
</feature>
<dbReference type="Proteomes" id="UP001341840">
    <property type="component" value="Unassembled WGS sequence"/>
</dbReference>
<feature type="region of interest" description="Disordered" evidence="1">
    <location>
        <begin position="177"/>
        <end position="202"/>
    </location>
</feature>
<accession>A0ABU6Q7Q8</accession>
<feature type="compositionally biased region" description="Low complexity" evidence="1">
    <location>
        <begin position="98"/>
        <end position="109"/>
    </location>
</feature>
<comment type="caution">
    <text evidence="3">The sequence shown here is derived from an EMBL/GenBank/DDBJ whole genome shotgun (WGS) entry which is preliminary data.</text>
</comment>
<evidence type="ECO:0000313" key="4">
    <source>
        <dbReference type="Proteomes" id="UP001341840"/>
    </source>
</evidence>
<feature type="compositionally biased region" description="Polar residues" evidence="1">
    <location>
        <begin position="229"/>
        <end position="246"/>
    </location>
</feature>
<organism evidence="3 4">
    <name type="scientific">Stylosanthes scabra</name>
    <dbReference type="NCBI Taxonomy" id="79078"/>
    <lineage>
        <taxon>Eukaryota</taxon>
        <taxon>Viridiplantae</taxon>
        <taxon>Streptophyta</taxon>
        <taxon>Embryophyta</taxon>
        <taxon>Tracheophyta</taxon>
        <taxon>Spermatophyta</taxon>
        <taxon>Magnoliopsida</taxon>
        <taxon>eudicotyledons</taxon>
        <taxon>Gunneridae</taxon>
        <taxon>Pentapetalae</taxon>
        <taxon>rosids</taxon>
        <taxon>fabids</taxon>
        <taxon>Fabales</taxon>
        <taxon>Fabaceae</taxon>
        <taxon>Papilionoideae</taxon>
        <taxon>50 kb inversion clade</taxon>
        <taxon>dalbergioids sensu lato</taxon>
        <taxon>Dalbergieae</taxon>
        <taxon>Pterocarpus clade</taxon>
        <taxon>Stylosanthes</taxon>
    </lineage>
</organism>
<feature type="domain" description="Calmodulin-binding" evidence="2">
    <location>
        <begin position="290"/>
        <end position="403"/>
    </location>
</feature>
<dbReference type="InterPro" id="IPR012417">
    <property type="entry name" value="CaM-bd_dom_pln"/>
</dbReference>
<evidence type="ECO:0000313" key="3">
    <source>
        <dbReference type="EMBL" id="MED6107625.1"/>
    </source>
</evidence>
<feature type="region of interest" description="Disordered" evidence="1">
    <location>
        <begin position="47"/>
        <end position="140"/>
    </location>
</feature>
<feature type="region of interest" description="Disordered" evidence="1">
    <location>
        <begin position="1"/>
        <end position="23"/>
    </location>
</feature>
<dbReference type="PANTHER" id="PTHR33349">
    <property type="entry name" value="EMB|CAB62594.1"/>
    <property type="match status" value="1"/>
</dbReference>
<protein>
    <recommendedName>
        <fullName evidence="2">Calmodulin-binding domain-containing protein</fullName>
    </recommendedName>
</protein>
<dbReference type="PANTHER" id="PTHR33349:SF1">
    <property type="entry name" value="EMB|CAB62594.1"/>
    <property type="match status" value="1"/>
</dbReference>
<keyword evidence="4" id="KW-1185">Reference proteome</keyword>
<proteinExistence type="predicted"/>
<dbReference type="Pfam" id="PF07839">
    <property type="entry name" value="CaM_binding"/>
    <property type="match status" value="1"/>
</dbReference>
<reference evidence="3 4" key="1">
    <citation type="journal article" date="2023" name="Plants (Basel)">
        <title>Bridging the Gap: Combining Genomics and Transcriptomics Approaches to Understand Stylosanthes scabra, an Orphan Legume from the Brazilian Caatinga.</title>
        <authorList>
            <person name="Ferreira-Neto J.R.C."/>
            <person name="da Silva M.D."/>
            <person name="Binneck E."/>
            <person name="de Melo N.F."/>
            <person name="da Silva R.H."/>
            <person name="de Melo A.L.T.M."/>
            <person name="Pandolfi V."/>
            <person name="Bustamante F.O."/>
            <person name="Brasileiro-Vidal A.C."/>
            <person name="Benko-Iseppon A.M."/>
        </authorList>
    </citation>
    <scope>NUCLEOTIDE SEQUENCE [LARGE SCALE GENOMIC DNA]</scope>
    <source>
        <tissue evidence="3">Leaves</tissue>
    </source>
</reference>